<evidence type="ECO:0000256" key="1">
    <source>
        <dbReference type="ARBA" id="ARBA00022679"/>
    </source>
</evidence>
<name>A0A9N8HNG1_9STRA</name>
<reference evidence="7" key="1">
    <citation type="submission" date="2020-06" db="EMBL/GenBank/DDBJ databases">
        <authorList>
            <consortium name="Plant Systems Biology data submission"/>
        </authorList>
    </citation>
    <scope>NUCLEOTIDE SEQUENCE</scope>
    <source>
        <strain evidence="7">D6</strain>
    </source>
</reference>
<dbReference type="GO" id="GO:1990189">
    <property type="term" value="F:protein N-terminal-serine acetyltransferase activity"/>
    <property type="evidence" value="ECO:0007669"/>
    <property type="project" value="TreeGrafter"/>
</dbReference>
<evidence type="ECO:0000256" key="5">
    <source>
        <dbReference type="SAM" id="SignalP"/>
    </source>
</evidence>
<dbReference type="PANTHER" id="PTHR23091">
    <property type="entry name" value="N-TERMINAL ACETYLTRANSFERASE"/>
    <property type="match status" value="1"/>
</dbReference>
<evidence type="ECO:0000313" key="8">
    <source>
        <dbReference type="Proteomes" id="UP001153069"/>
    </source>
</evidence>
<dbReference type="CDD" id="cd04301">
    <property type="entry name" value="NAT_SF"/>
    <property type="match status" value="1"/>
</dbReference>
<dbReference type="GO" id="GO:1990190">
    <property type="term" value="F:protein-N-terminal-glutamate acetyltransferase activity"/>
    <property type="evidence" value="ECO:0007669"/>
    <property type="project" value="TreeGrafter"/>
</dbReference>
<feature type="chain" id="PRO_5040423660" evidence="5">
    <location>
        <begin position="23"/>
        <end position="309"/>
    </location>
</feature>
<dbReference type="PANTHER" id="PTHR23091:SF4">
    <property type="entry name" value="N-TERMINAL AMINO-ACID N(ALPHA)-ACETYLTRANSFERASE NATA"/>
    <property type="match status" value="1"/>
</dbReference>
<dbReference type="GO" id="GO:0031415">
    <property type="term" value="C:NatA complex"/>
    <property type="evidence" value="ECO:0007669"/>
    <property type="project" value="InterPro"/>
</dbReference>
<dbReference type="EMBL" id="CAICTM010000816">
    <property type="protein sequence ID" value="CAB9516943.1"/>
    <property type="molecule type" value="Genomic_DNA"/>
</dbReference>
<keyword evidence="5" id="KW-0732">Signal</keyword>
<dbReference type="SUPFAM" id="SSF55729">
    <property type="entry name" value="Acyl-CoA N-acyltransferases (Nat)"/>
    <property type="match status" value="1"/>
</dbReference>
<feature type="domain" description="N-acetyltransferase" evidence="6">
    <location>
        <begin position="48"/>
        <end position="241"/>
    </location>
</feature>
<gene>
    <name evidence="7" type="ORF">SEMRO_817_G206780.1</name>
</gene>
<evidence type="ECO:0000313" key="7">
    <source>
        <dbReference type="EMBL" id="CAB9516943.1"/>
    </source>
</evidence>
<feature type="signal peptide" evidence="5">
    <location>
        <begin position="1"/>
        <end position="22"/>
    </location>
</feature>
<sequence length="309" mass="34437">MHRPSDQAKLLFFALLRGTVSALATDTRAAAAGVTLAAVKSPVLAPNIQLRLAQRADVPSLQRCNLATLPENYNSQFYVNHMRQWPDLCLVAEDNSMTDGGMEPDRPFGGPSFLGNHNNKQKSNVVAYVLGKVEERPPHQVYEYDDAIQPMSCDQDRFIGHVTSLAVLHPYRRKGLAAELMKQLHYHLEECYGAGAVGLHVRKSNEAACRLYQNYGYQIDLIIPGYYQDGEDAYFMKKPLLLSGPSSVTARASEVPKFPFLGRRPQRPWETGPVGLRLPRGLREEERPSYAPQDPADAEETPELLTGSM</sequence>
<keyword evidence="8" id="KW-1185">Reference proteome</keyword>
<evidence type="ECO:0000256" key="3">
    <source>
        <dbReference type="ARBA" id="ARBA00025786"/>
    </source>
</evidence>
<evidence type="ECO:0000259" key="6">
    <source>
        <dbReference type="PROSITE" id="PS51186"/>
    </source>
</evidence>
<keyword evidence="2" id="KW-0012">Acyltransferase</keyword>
<dbReference type="OrthoDB" id="25586at2759"/>
<comment type="caution">
    <text evidence="7">The sequence shown here is derived from an EMBL/GenBank/DDBJ whole genome shotgun (WGS) entry which is preliminary data.</text>
</comment>
<proteinExistence type="inferred from homology"/>
<organism evidence="7 8">
    <name type="scientific">Seminavis robusta</name>
    <dbReference type="NCBI Taxonomy" id="568900"/>
    <lineage>
        <taxon>Eukaryota</taxon>
        <taxon>Sar</taxon>
        <taxon>Stramenopiles</taxon>
        <taxon>Ochrophyta</taxon>
        <taxon>Bacillariophyta</taxon>
        <taxon>Bacillariophyceae</taxon>
        <taxon>Bacillariophycidae</taxon>
        <taxon>Naviculales</taxon>
        <taxon>Naviculaceae</taxon>
        <taxon>Seminavis</taxon>
    </lineage>
</organism>
<accession>A0A9N8HNG1</accession>
<keyword evidence="1" id="KW-0808">Transferase</keyword>
<dbReference type="Pfam" id="PF00583">
    <property type="entry name" value="Acetyltransf_1"/>
    <property type="match status" value="1"/>
</dbReference>
<dbReference type="Proteomes" id="UP001153069">
    <property type="component" value="Unassembled WGS sequence"/>
</dbReference>
<dbReference type="AlphaFoldDB" id="A0A9N8HNG1"/>
<evidence type="ECO:0000256" key="4">
    <source>
        <dbReference type="SAM" id="MobiDB-lite"/>
    </source>
</evidence>
<dbReference type="Gene3D" id="3.40.630.30">
    <property type="match status" value="1"/>
</dbReference>
<dbReference type="InterPro" id="IPR016181">
    <property type="entry name" value="Acyl_CoA_acyltransferase"/>
</dbReference>
<feature type="region of interest" description="Disordered" evidence="4">
    <location>
        <begin position="264"/>
        <end position="309"/>
    </location>
</feature>
<dbReference type="InterPro" id="IPR000182">
    <property type="entry name" value="GNAT_dom"/>
</dbReference>
<comment type="similarity">
    <text evidence="3">Belongs to the acetyltransferase family. ARD1 subfamily.</text>
</comment>
<dbReference type="InterPro" id="IPR045047">
    <property type="entry name" value="Ard1-like"/>
</dbReference>
<protein>
    <submittedName>
        <fullName evidence="7">Terminal acetyltransferase A complex catalytic subunit ARD1</fullName>
    </submittedName>
</protein>
<evidence type="ECO:0000256" key="2">
    <source>
        <dbReference type="ARBA" id="ARBA00023315"/>
    </source>
</evidence>
<dbReference type="PROSITE" id="PS51186">
    <property type="entry name" value="GNAT"/>
    <property type="match status" value="1"/>
</dbReference>